<protein>
    <submittedName>
        <fullName evidence="1">Phage-like protein</fullName>
    </submittedName>
</protein>
<dbReference type="Proteomes" id="UP000052052">
    <property type="component" value="Unassembled WGS sequence"/>
</dbReference>
<name>A0A0R0CI31_9GAMM</name>
<dbReference type="OrthoDB" id="9134166at2"/>
<keyword evidence="2" id="KW-1185">Reference proteome</keyword>
<organism evidence="1 2">
    <name type="scientific">Pseudoxanthomonas dokdonensis</name>
    <dbReference type="NCBI Taxonomy" id="344882"/>
    <lineage>
        <taxon>Bacteria</taxon>
        <taxon>Pseudomonadati</taxon>
        <taxon>Pseudomonadota</taxon>
        <taxon>Gammaproteobacteria</taxon>
        <taxon>Lysobacterales</taxon>
        <taxon>Lysobacteraceae</taxon>
        <taxon>Pseudoxanthomonas</taxon>
    </lineage>
</organism>
<reference evidence="1 2" key="1">
    <citation type="submission" date="2015-05" db="EMBL/GenBank/DDBJ databases">
        <title>Genome sequencing and analysis of members of genus Stenotrophomonas.</title>
        <authorList>
            <person name="Patil P.P."/>
            <person name="Midha S."/>
            <person name="Patil P.B."/>
        </authorList>
    </citation>
    <scope>NUCLEOTIDE SEQUENCE [LARGE SCALE GENOMIC DNA]</scope>
    <source>
        <strain evidence="1 2">DSM 21858</strain>
    </source>
</reference>
<accession>A0A0R0CI31</accession>
<dbReference type="EMBL" id="LDJL01000011">
    <property type="protein sequence ID" value="KRG69136.1"/>
    <property type="molecule type" value="Genomic_DNA"/>
</dbReference>
<comment type="caution">
    <text evidence="1">The sequence shown here is derived from an EMBL/GenBank/DDBJ whole genome shotgun (WGS) entry which is preliminary data.</text>
</comment>
<gene>
    <name evidence="1" type="ORF">ABB29_12075</name>
</gene>
<sequence>MRVLIACEESGAVRDAFIRGGHDAMSCDLLPTRSHGPHYQGDVRDVLHACWDLMIFHAPCTDICVSGAKHFAAKRMDGRQQAGISFFMELWRHGERYVDKMAAEQPIGIMSSLFRKPDQIIQPWQFGHGETKATCLWLKNLPLLAPTNIVEGREARIHKMAPGPNRARERSATYQGIADAMASQWGAS</sequence>
<proteinExistence type="predicted"/>
<dbReference type="AlphaFoldDB" id="A0A0R0CI31"/>
<dbReference type="PATRIC" id="fig|344882.3.peg.784"/>
<evidence type="ECO:0000313" key="2">
    <source>
        <dbReference type="Proteomes" id="UP000052052"/>
    </source>
</evidence>
<dbReference type="STRING" id="344882.ABB29_12075"/>
<evidence type="ECO:0000313" key="1">
    <source>
        <dbReference type="EMBL" id="KRG69136.1"/>
    </source>
</evidence>